<proteinExistence type="predicted"/>
<feature type="compositionally biased region" description="Low complexity" evidence="3">
    <location>
        <begin position="772"/>
        <end position="791"/>
    </location>
</feature>
<organism evidence="4 5">
    <name type="scientific">Mortierella hygrophila</name>
    <dbReference type="NCBI Taxonomy" id="979708"/>
    <lineage>
        <taxon>Eukaryota</taxon>
        <taxon>Fungi</taxon>
        <taxon>Fungi incertae sedis</taxon>
        <taxon>Mucoromycota</taxon>
        <taxon>Mortierellomycotina</taxon>
        <taxon>Mortierellomycetes</taxon>
        <taxon>Mortierellales</taxon>
        <taxon>Mortierellaceae</taxon>
        <taxon>Mortierella</taxon>
    </lineage>
</organism>
<dbReference type="InterPro" id="IPR050216">
    <property type="entry name" value="LRR_domain-containing"/>
</dbReference>
<feature type="region of interest" description="Disordered" evidence="3">
    <location>
        <begin position="268"/>
        <end position="316"/>
    </location>
</feature>
<evidence type="ECO:0000313" key="4">
    <source>
        <dbReference type="EMBL" id="KAF9549745.1"/>
    </source>
</evidence>
<dbReference type="Gene3D" id="3.80.10.10">
    <property type="entry name" value="Ribonuclease Inhibitor"/>
    <property type="match status" value="1"/>
</dbReference>
<feature type="compositionally biased region" description="Basic and acidic residues" evidence="3">
    <location>
        <begin position="583"/>
        <end position="606"/>
    </location>
</feature>
<evidence type="ECO:0000256" key="2">
    <source>
        <dbReference type="ARBA" id="ARBA00022737"/>
    </source>
</evidence>
<sequence>MAVLPYSNTSCIQGVAGRTSGNTTTSTTSTTTSTIQPSVNTILDLARECDQHVVRLYFLPTPGTNGFTTTHTLVRNDTRTHPAATHNSNSPYAIATTTATIVGSGHQVDTNGDSRDAHGKYQRRRRICHLTRVSESDRGIVHLARLHISSMIVATSSVTYLSHLVSLRLQGNRLTDLPDQIFRLPSLRELDVSQNRLTELSGLIGMLGLTLEELFLQSNQLQSLPQQLGRLTRLRLLDIADNQLGCIPVEVQRLVSESLLSERMLRRASQGGIDSRGEGSSAPPTPLDSPVALHGQGGTGPFNAGSNEEGGHDDDDYVQIRQGMKCWARGNRFWQVGAPRFTAPQSPSGTVPSQGGSSSATPATRPAEAVLTPPTAFLNAGASFSALPFQPLGPSLLSSSPPLPATPTRANSGHFDSAPTSPTYHNQNNIRNHSHHSHNHSHQETSHYPAHPVDQRGYSKDSYTSCSWTLSLADICSQIVGEKLSQDPHYFCHTGSCPHKAARKSNRKAGPPTSPPGTLLPSTTATTHNTDPLVAAAAYSEMDKTGECMVTMIPDWMIEQLGLYRLAEMRRALGMFSSEDEQQSHLDEWDGHEDIYPDSYQDRDTEAGAQGSSQNSLSGIPLLHRRGRRRSLKDPTISMSLTLVEKEMGCEFCSVCQKRLYFPGLRWKGVGVMDERIVPLEWVACSVQCRAQAEGEEQRRKASGGKAASAMATMTSTMTSTPTTSTLGVTPITEEEDPSGGDSGGEGYFGGRHHQPQTTTFNWSPRPEGSQTITSTTTTTTTTATTTTVTTRARSGTHHHDSPPSSSSSHAAATSPVGMTSRIGGLVAGRGIRGQVENGSGSSPIVVDQSRPREISMVQQQQHQQWIQLQQQQQLELQQQQHRNQYHHLQQRNYRETIAYGLIKSKALRRRTRALSL</sequence>
<dbReference type="InterPro" id="IPR032675">
    <property type="entry name" value="LRR_dom_sf"/>
</dbReference>
<dbReference type="PANTHER" id="PTHR48051">
    <property type="match status" value="1"/>
</dbReference>
<dbReference type="Pfam" id="PF13855">
    <property type="entry name" value="LRR_8"/>
    <property type="match status" value="1"/>
</dbReference>
<comment type="caution">
    <text evidence="4">The sequence shown here is derived from an EMBL/GenBank/DDBJ whole genome shotgun (WGS) entry which is preliminary data.</text>
</comment>
<feature type="region of interest" description="Disordered" evidence="3">
    <location>
        <begin position="14"/>
        <end position="33"/>
    </location>
</feature>
<feature type="region of interest" description="Disordered" evidence="3">
    <location>
        <begin position="693"/>
        <end position="816"/>
    </location>
</feature>
<feature type="region of interest" description="Disordered" evidence="3">
    <location>
        <begin position="583"/>
        <end position="620"/>
    </location>
</feature>
<dbReference type="GO" id="GO:0005737">
    <property type="term" value="C:cytoplasm"/>
    <property type="evidence" value="ECO:0007669"/>
    <property type="project" value="TreeGrafter"/>
</dbReference>
<keyword evidence="1" id="KW-0433">Leucine-rich repeat</keyword>
<feature type="compositionally biased region" description="Low complexity" evidence="3">
    <location>
        <begin position="707"/>
        <end position="726"/>
    </location>
</feature>
<dbReference type="InterPro" id="IPR003591">
    <property type="entry name" value="Leu-rich_rpt_typical-subtyp"/>
</dbReference>
<dbReference type="PROSITE" id="PS51450">
    <property type="entry name" value="LRR"/>
    <property type="match status" value="2"/>
</dbReference>
<keyword evidence="5" id="KW-1185">Reference proteome</keyword>
<dbReference type="InterPro" id="IPR001611">
    <property type="entry name" value="Leu-rich_rpt"/>
</dbReference>
<accession>A0A9P6FEY1</accession>
<feature type="region of interest" description="Disordered" evidence="3">
    <location>
        <begin position="501"/>
        <end position="527"/>
    </location>
</feature>
<feature type="region of interest" description="Disordered" evidence="3">
    <location>
        <begin position="339"/>
        <end position="366"/>
    </location>
</feature>
<gene>
    <name evidence="4" type="ORF">EC957_002810</name>
</gene>
<feature type="compositionally biased region" description="Low complexity" evidence="3">
    <location>
        <begin position="23"/>
        <end position="33"/>
    </location>
</feature>
<dbReference type="AlphaFoldDB" id="A0A9P6FEY1"/>
<dbReference type="SMART" id="SM00369">
    <property type="entry name" value="LRR_TYP"/>
    <property type="match status" value="4"/>
</dbReference>
<feature type="compositionally biased region" description="Polar residues" evidence="3">
    <location>
        <begin position="343"/>
        <end position="362"/>
    </location>
</feature>
<feature type="compositionally biased region" description="Low complexity" evidence="3">
    <location>
        <begin position="803"/>
        <end position="816"/>
    </location>
</feature>
<reference evidence="4" key="1">
    <citation type="journal article" date="2020" name="Fungal Divers.">
        <title>Resolving the Mortierellaceae phylogeny through synthesis of multi-gene phylogenetics and phylogenomics.</title>
        <authorList>
            <person name="Vandepol N."/>
            <person name="Liber J."/>
            <person name="Desiro A."/>
            <person name="Na H."/>
            <person name="Kennedy M."/>
            <person name="Barry K."/>
            <person name="Grigoriev I.V."/>
            <person name="Miller A.N."/>
            <person name="O'Donnell K."/>
            <person name="Stajich J.E."/>
            <person name="Bonito G."/>
        </authorList>
    </citation>
    <scope>NUCLEOTIDE SEQUENCE</scope>
    <source>
        <strain evidence="4">NRRL 2591</strain>
    </source>
</reference>
<evidence type="ECO:0000313" key="5">
    <source>
        <dbReference type="Proteomes" id="UP000723463"/>
    </source>
</evidence>
<dbReference type="SMART" id="SM00364">
    <property type="entry name" value="LRR_BAC"/>
    <property type="match status" value="4"/>
</dbReference>
<evidence type="ECO:0000256" key="3">
    <source>
        <dbReference type="SAM" id="MobiDB-lite"/>
    </source>
</evidence>
<protein>
    <submittedName>
        <fullName evidence="4">Uncharacterized protein</fullName>
    </submittedName>
</protein>
<feature type="compositionally biased region" description="Low complexity" evidence="3">
    <location>
        <begin position="516"/>
        <end position="527"/>
    </location>
</feature>
<evidence type="ECO:0000256" key="1">
    <source>
        <dbReference type="ARBA" id="ARBA00022614"/>
    </source>
</evidence>
<keyword evidence="2" id="KW-0677">Repeat</keyword>
<name>A0A9P6FEY1_9FUNG</name>
<dbReference type="SUPFAM" id="SSF52058">
    <property type="entry name" value="L domain-like"/>
    <property type="match status" value="1"/>
</dbReference>
<dbReference type="Proteomes" id="UP000723463">
    <property type="component" value="Unassembled WGS sequence"/>
</dbReference>
<feature type="region of interest" description="Disordered" evidence="3">
    <location>
        <begin position="398"/>
        <end position="456"/>
    </location>
</feature>
<feature type="compositionally biased region" description="Gly residues" evidence="3">
    <location>
        <begin position="741"/>
        <end position="750"/>
    </location>
</feature>
<dbReference type="EMBL" id="JAAAXW010000016">
    <property type="protein sequence ID" value="KAF9549745.1"/>
    <property type="molecule type" value="Genomic_DNA"/>
</dbReference>
<dbReference type="PANTHER" id="PTHR48051:SF1">
    <property type="entry name" value="RAS SUPPRESSOR PROTEIN 1"/>
    <property type="match status" value="1"/>
</dbReference>